<dbReference type="EMBL" id="QKYT01000888">
    <property type="protein sequence ID" value="RIA80838.1"/>
    <property type="molecule type" value="Genomic_DNA"/>
</dbReference>
<dbReference type="AlphaFoldDB" id="A0A397S4A9"/>
<dbReference type="GO" id="GO:0051276">
    <property type="term" value="P:chromosome organization"/>
    <property type="evidence" value="ECO:0007669"/>
    <property type="project" value="InterPro"/>
</dbReference>
<accession>A0A397S4A9</accession>
<evidence type="ECO:0000313" key="2">
    <source>
        <dbReference type="EMBL" id="RIA80838.1"/>
    </source>
</evidence>
<protein>
    <submittedName>
        <fullName evidence="2">Uncharacterized protein</fullName>
    </submittedName>
</protein>
<gene>
    <name evidence="2" type="ORF">C1645_837973</name>
</gene>
<organism evidence="2 3">
    <name type="scientific">Glomus cerebriforme</name>
    <dbReference type="NCBI Taxonomy" id="658196"/>
    <lineage>
        <taxon>Eukaryota</taxon>
        <taxon>Fungi</taxon>
        <taxon>Fungi incertae sedis</taxon>
        <taxon>Mucoromycota</taxon>
        <taxon>Glomeromycotina</taxon>
        <taxon>Glomeromycetes</taxon>
        <taxon>Glomerales</taxon>
        <taxon>Glomeraceae</taxon>
        <taxon>Glomus</taxon>
    </lineage>
</organism>
<evidence type="ECO:0000313" key="3">
    <source>
        <dbReference type="Proteomes" id="UP000265703"/>
    </source>
</evidence>
<dbReference type="Proteomes" id="UP000265703">
    <property type="component" value="Unassembled WGS sequence"/>
</dbReference>
<comment type="caution">
    <text evidence="2">The sequence shown here is derived from an EMBL/GenBank/DDBJ whole genome shotgun (WGS) entry which is preliminary data.</text>
</comment>
<dbReference type="InterPro" id="IPR036277">
    <property type="entry name" value="SMC_hinge_sf"/>
</dbReference>
<evidence type="ECO:0000256" key="1">
    <source>
        <dbReference type="SAM" id="MobiDB-lite"/>
    </source>
</evidence>
<dbReference type="SUPFAM" id="SSF75553">
    <property type="entry name" value="Smc hinge domain"/>
    <property type="match status" value="1"/>
</dbReference>
<dbReference type="OrthoDB" id="10255539at2759"/>
<name>A0A397S4A9_9GLOM</name>
<feature type="region of interest" description="Disordered" evidence="1">
    <location>
        <begin position="85"/>
        <end position="104"/>
    </location>
</feature>
<keyword evidence="3" id="KW-1185">Reference proteome</keyword>
<proteinExistence type="predicted"/>
<reference evidence="2 3" key="1">
    <citation type="submission" date="2018-06" db="EMBL/GenBank/DDBJ databases">
        <title>Comparative genomics reveals the genomic features of Rhizophagus irregularis, R. cerebriforme, R. diaphanum and Gigaspora rosea, and their symbiotic lifestyle signature.</title>
        <authorList>
            <person name="Morin E."/>
            <person name="San Clemente H."/>
            <person name="Chen E.C.H."/>
            <person name="De La Providencia I."/>
            <person name="Hainaut M."/>
            <person name="Kuo A."/>
            <person name="Kohler A."/>
            <person name="Murat C."/>
            <person name="Tang N."/>
            <person name="Roy S."/>
            <person name="Loubradou J."/>
            <person name="Henrissat B."/>
            <person name="Grigoriev I.V."/>
            <person name="Corradi N."/>
            <person name="Roux C."/>
            <person name="Martin F.M."/>
        </authorList>
    </citation>
    <scope>NUCLEOTIDE SEQUENCE [LARGE SCALE GENOMIC DNA]</scope>
    <source>
        <strain evidence="2 3">DAOM 227022</strain>
    </source>
</reference>
<dbReference type="STRING" id="658196.A0A397S4A9"/>
<dbReference type="GO" id="GO:0005524">
    <property type="term" value="F:ATP binding"/>
    <property type="evidence" value="ECO:0007669"/>
    <property type="project" value="InterPro"/>
</dbReference>
<dbReference type="GO" id="GO:0005694">
    <property type="term" value="C:chromosome"/>
    <property type="evidence" value="ECO:0007669"/>
    <property type="project" value="InterPro"/>
</dbReference>
<sequence>MLNSFILIRYRTLIVVKSKVVVENDEVATQLIKEGNLQECDKFIPLNMIQTYKISSERLKRIQNIAPGKVNLAKTLIKYDKNVETTMEDKPKTHKRQQTSTTKSRQLDLKVNEIIHKVENIKSRIVECDEIIENHNKPL</sequence>